<reference evidence="12" key="1">
    <citation type="submission" date="2022-11" db="UniProtKB">
        <authorList>
            <consortium name="EnsemblMetazoa"/>
        </authorList>
    </citation>
    <scope>IDENTIFICATION</scope>
</reference>
<feature type="transmembrane region" description="Helical" evidence="10">
    <location>
        <begin position="336"/>
        <end position="359"/>
    </location>
</feature>
<dbReference type="GO" id="GO:0005886">
    <property type="term" value="C:plasma membrane"/>
    <property type="evidence" value="ECO:0007669"/>
    <property type="project" value="UniProtKB-SubCell"/>
</dbReference>
<evidence type="ECO:0000256" key="7">
    <source>
        <dbReference type="ARBA" id="ARBA00023170"/>
    </source>
</evidence>
<evidence type="ECO:0000256" key="10">
    <source>
        <dbReference type="SAM" id="Phobius"/>
    </source>
</evidence>
<evidence type="ECO:0000256" key="9">
    <source>
        <dbReference type="SAM" id="MobiDB-lite"/>
    </source>
</evidence>
<evidence type="ECO:0000256" key="8">
    <source>
        <dbReference type="ARBA" id="ARBA00023224"/>
    </source>
</evidence>
<dbReference type="InterPro" id="IPR000276">
    <property type="entry name" value="GPCR_Rhodpsn"/>
</dbReference>
<dbReference type="GeneID" id="119744690"/>
<feature type="transmembrane region" description="Helical" evidence="10">
    <location>
        <begin position="102"/>
        <end position="122"/>
    </location>
</feature>
<dbReference type="GO" id="GO:0043410">
    <property type="term" value="P:positive regulation of MAPK cascade"/>
    <property type="evidence" value="ECO:0007669"/>
    <property type="project" value="TreeGrafter"/>
</dbReference>
<evidence type="ECO:0000256" key="6">
    <source>
        <dbReference type="ARBA" id="ARBA00023136"/>
    </source>
</evidence>
<evidence type="ECO:0000313" key="13">
    <source>
        <dbReference type="Proteomes" id="UP000887568"/>
    </source>
</evidence>
<proteinExistence type="predicted"/>
<protein>
    <recommendedName>
        <fullName evidence="11">G-protein coupled receptors family 1 profile domain-containing protein</fullName>
    </recommendedName>
</protein>
<feature type="transmembrane region" description="Helical" evidence="10">
    <location>
        <begin position="302"/>
        <end position="330"/>
    </location>
</feature>
<sequence length="386" mass="44080">MSTFQYDVSSLYDLTDAFSQPIYFEIFISLTLWTLWFLAVVGNILVIIIFVRDRVLRNKVANRYILNLAVADLLVGLNSLTIKNIWRYYGNWPFGEFVCKMYVILDYSAVCQSAFAIMLISFDRYLLVTKELAYGKYQTKRTGWILISTTWTVSLILFGLPVLLYEPLTEDPIIKPYHITCYLEVSYLTDYNVAILVLTFIIPVTTLVFFNLSVFVNIYRRSRGLVRSRTLTLPESTSNSVDEQWASPRARQGPGPLPDLNPTSDPGGGGAAVSPGNSVRLPEGSTRKAPQKMLSYRRHYKAAVTLTLLVSMFLLCATPLFVFKCMLAFSGNDHDWIWWNMVDYMTWANSALNPFLYAVTNPRIRAGYKSILCFWRKTPPARTLVL</sequence>
<feature type="transmembrane region" description="Helical" evidence="10">
    <location>
        <begin position="64"/>
        <end position="82"/>
    </location>
</feature>
<keyword evidence="6 10" id="KW-0472">Membrane</keyword>
<dbReference type="Gene3D" id="1.20.1070.10">
    <property type="entry name" value="Rhodopsin 7-helix transmembrane proteins"/>
    <property type="match status" value="1"/>
</dbReference>
<accession>A0A914BL83</accession>
<evidence type="ECO:0000256" key="5">
    <source>
        <dbReference type="ARBA" id="ARBA00023040"/>
    </source>
</evidence>
<dbReference type="Pfam" id="PF00001">
    <property type="entry name" value="7tm_1"/>
    <property type="match status" value="1"/>
</dbReference>
<keyword evidence="4 10" id="KW-1133">Transmembrane helix</keyword>
<dbReference type="OrthoDB" id="10071887at2759"/>
<dbReference type="SUPFAM" id="SSF81321">
    <property type="entry name" value="Family A G protein-coupled receptor-like"/>
    <property type="match status" value="1"/>
</dbReference>
<keyword evidence="7" id="KW-0675">Receptor</keyword>
<dbReference type="PANTHER" id="PTHR24248">
    <property type="entry name" value="ADRENERGIC RECEPTOR-RELATED G-PROTEIN COUPLED RECEPTOR"/>
    <property type="match status" value="1"/>
</dbReference>
<dbReference type="GO" id="GO:0004930">
    <property type="term" value="F:G protein-coupled receptor activity"/>
    <property type="evidence" value="ECO:0007669"/>
    <property type="project" value="UniProtKB-KW"/>
</dbReference>
<dbReference type="Proteomes" id="UP000887568">
    <property type="component" value="Unplaced"/>
</dbReference>
<feature type="region of interest" description="Disordered" evidence="9">
    <location>
        <begin position="238"/>
        <end position="290"/>
    </location>
</feature>
<keyword evidence="13" id="KW-1185">Reference proteome</keyword>
<evidence type="ECO:0000256" key="4">
    <source>
        <dbReference type="ARBA" id="ARBA00022989"/>
    </source>
</evidence>
<feature type="transmembrane region" description="Helical" evidence="10">
    <location>
        <begin position="26"/>
        <end position="52"/>
    </location>
</feature>
<feature type="domain" description="G-protein coupled receptors family 1 profile" evidence="11">
    <location>
        <begin position="42"/>
        <end position="357"/>
    </location>
</feature>
<feature type="transmembrane region" description="Helical" evidence="10">
    <location>
        <begin position="143"/>
        <end position="165"/>
    </location>
</feature>
<dbReference type="RefSeq" id="XP_038076685.1">
    <property type="nucleotide sequence ID" value="XM_038220757.1"/>
</dbReference>
<keyword evidence="2" id="KW-1003">Cell membrane</keyword>
<dbReference type="InterPro" id="IPR017452">
    <property type="entry name" value="GPCR_Rhodpsn_7TM"/>
</dbReference>
<dbReference type="GO" id="GO:0071880">
    <property type="term" value="P:adenylate cyclase-activating adrenergic receptor signaling pathway"/>
    <property type="evidence" value="ECO:0007669"/>
    <property type="project" value="TreeGrafter"/>
</dbReference>
<evidence type="ECO:0000259" key="11">
    <source>
        <dbReference type="PROSITE" id="PS50262"/>
    </source>
</evidence>
<evidence type="ECO:0000256" key="3">
    <source>
        <dbReference type="ARBA" id="ARBA00022692"/>
    </source>
</evidence>
<dbReference type="AlphaFoldDB" id="A0A914BL83"/>
<organism evidence="12 13">
    <name type="scientific">Patiria miniata</name>
    <name type="common">Bat star</name>
    <name type="synonym">Asterina miniata</name>
    <dbReference type="NCBI Taxonomy" id="46514"/>
    <lineage>
        <taxon>Eukaryota</taxon>
        <taxon>Metazoa</taxon>
        <taxon>Echinodermata</taxon>
        <taxon>Eleutherozoa</taxon>
        <taxon>Asterozoa</taxon>
        <taxon>Asteroidea</taxon>
        <taxon>Valvatacea</taxon>
        <taxon>Valvatida</taxon>
        <taxon>Asterinidae</taxon>
        <taxon>Patiria</taxon>
    </lineage>
</organism>
<dbReference type="EnsemblMetazoa" id="XM_038220757.1">
    <property type="protein sequence ID" value="XP_038076685.1"/>
    <property type="gene ID" value="LOC119744690"/>
</dbReference>
<comment type="subcellular location">
    <subcellularLocation>
        <location evidence="1">Cell membrane</location>
        <topology evidence="1">Multi-pass membrane protein</topology>
    </subcellularLocation>
</comment>
<feature type="transmembrane region" description="Helical" evidence="10">
    <location>
        <begin position="193"/>
        <end position="219"/>
    </location>
</feature>
<evidence type="ECO:0000256" key="1">
    <source>
        <dbReference type="ARBA" id="ARBA00004651"/>
    </source>
</evidence>
<evidence type="ECO:0000313" key="12">
    <source>
        <dbReference type="EnsemblMetazoa" id="XP_038076685.1"/>
    </source>
</evidence>
<keyword evidence="5" id="KW-0297">G-protein coupled receptor</keyword>
<name>A0A914BL83_PATMI</name>
<keyword evidence="3 10" id="KW-0812">Transmembrane</keyword>
<dbReference type="PRINTS" id="PR00237">
    <property type="entry name" value="GPCRRHODOPSN"/>
</dbReference>
<dbReference type="PANTHER" id="PTHR24248:SF120">
    <property type="entry name" value="G-PROTEIN COUPLED RECEPTORS FAMILY 1 PROFILE DOMAIN-CONTAINING PROTEIN"/>
    <property type="match status" value="1"/>
</dbReference>
<evidence type="ECO:0000256" key="2">
    <source>
        <dbReference type="ARBA" id="ARBA00022475"/>
    </source>
</evidence>
<dbReference type="OMA" id="YMTWANS"/>
<keyword evidence="8" id="KW-0807">Transducer</keyword>
<dbReference type="PROSITE" id="PS50262">
    <property type="entry name" value="G_PROTEIN_RECEP_F1_2"/>
    <property type="match status" value="1"/>
</dbReference>